<dbReference type="STRING" id="1409788.NC99_23020"/>
<gene>
    <name evidence="1" type="ORF">NC99_23020</name>
</gene>
<reference evidence="2" key="1">
    <citation type="submission" date="2015-07" db="EMBL/GenBank/DDBJ databases">
        <title>Genome sequencing of Sunxiuqinia dokdonensis strain SK.</title>
        <authorList>
            <person name="Ahn S."/>
            <person name="Kim B.-C."/>
        </authorList>
    </citation>
    <scope>NUCLEOTIDE SEQUENCE [LARGE SCALE GENOMIC DNA]</scope>
    <source>
        <strain evidence="2">SK</strain>
    </source>
</reference>
<dbReference type="AlphaFoldDB" id="A0A0L8V8Q5"/>
<comment type="caution">
    <text evidence="1">The sequence shown here is derived from an EMBL/GenBank/DDBJ whole genome shotgun (WGS) entry which is preliminary data.</text>
</comment>
<evidence type="ECO:0000313" key="2">
    <source>
        <dbReference type="Proteomes" id="UP000036958"/>
    </source>
</evidence>
<organism evidence="1 2">
    <name type="scientific">Sunxiuqinia dokdonensis</name>
    <dbReference type="NCBI Taxonomy" id="1409788"/>
    <lineage>
        <taxon>Bacteria</taxon>
        <taxon>Pseudomonadati</taxon>
        <taxon>Bacteroidota</taxon>
        <taxon>Bacteroidia</taxon>
        <taxon>Marinilabiliales</taxon>
        <taxon>Prolixibacteraceae</taxon>
        <taxon>Sunxiuqinia</taxon>
    </lineage>
</organism>
<dbReference type="InterPro" id="IPR014942">
    <property type="entry name" value="AbiEii"/>
</dbReference>
<protein>
    <submittedName>
        <fullName evidence="1">MS150</fullName>
    </submittedName>
</protein>
<keyword evidence="2" id="KW-1185">Reference proteome</keyword>
<dbReference type="Proteomes" id="UP000036958">
    <property type="component" value="Unassembled WGS sequence"/>
</dbReference>
<dbReference type="Pfam" id="PF08843">
    <property type="entry name" value="AbiEii"/>
    <property type="match status" value="1"/>
</dbReference>
<sequence length="200" mass="23337">MASEVFSSFRLVGGTALSLQLGHRESVDIDLFTDIEYGTVDFESIDKYIRTNFSYVDTIDSEIVGFGKSYYIGESKNQSIKLDLFYTDHFIRKPLLTDAIRLADIDDIVAMKIDVVSRRARKKDFWDIHELLEHYSIDQMLELHEERYPYGHNKKEILANFLSFEQADTDFDPICLKGKYWEVIKLDILEALEKNKPKMT</sequence>
<name>A0A0L8V8Q5_9BACT</name>
<accession>A0A0L8V8Q5</accession>
<dbReference type="PATRIC" id="fig|1409788.3.peg.2376"/>
<evidence type="ECO:0000313" key="1">
    <source>
        <dbReference type="EMBL" id="KOH44870.1"/>
    </source>
</evidence>
<dbReference type="EMBL" id="LGIA01000151">
    <property type="protein sequence ID" value="KOH44870.1"/>
    <property type="molecule type" value="Genomic_DNA"/>
</dbReference>
<proteinExistence type="predicted"/>